<dbReference type="Pfam" id="PF09325">
    <property type="entry name" value="Vps5"/>
    <property type="match status" value="1"/>
</dbReference>
<dbReference type="Proteomes" id="UP000694388">
    <property type="component" value="Unplaced"/>
</dbReference>
<dbReference type="GO" id="GO:0035091">
    <property type="term" value="F:phosphatidylinositol binding"/>
    <property type="evidence" value="ECO:0007669"/>
    <property type="project" value="InterPro"/>
</dbReference>
<dbReference type="Gene3D" id="1.20.1270.60">
    <property type="entry name" value="Arfaptin homology (AH) domain/BAR domain"/>
    <property type="match status" value="1"/>
</dbReference>
<dbReference type="Ensembl" id="ENSEBUT00000005471.1">
    <property type="protein sequence ID" value="ENSEBUP00000005033.1"/>
    <property type="gene ID" value="ENSEBUG00000003458.1"/>
</dbReference>
<dbReference type="InterPro" id="IPR027267">
    <property type="entry name" value="AH/BAR_dom_sf"/>
</dbReference>
<keyword evidence="3" id="KW-1185">Reference proteome</keyword>
<dbReference type="SUPFAM" id="SSF103657">
    <property type="entry name" value="BAR/IMD domain-like"/>
    <property type="match status" value="1"/>
</dbReference>
<reference evidence="2" key="1">
    <citation type="submission" date="2025-08" db="UniProtKB">
        <authorList>
            <consortium name="Ensembl"/>
        </authorList>
    </citation>
    <scope>IDENTIFICATION</scope>
</reference>
<dbReference type="PANTHER" id="PTHR45850">
    <property type="entry name" value="SORTING NEXIN FAMILY MEMBER"/>
    <property type="match status" value="1"/>
</dbReference>
<dbReference type="FunFam" id="1.20.1270.60:FF:000008">
    <property type="entry name" value="Sorting nexin"/>
    <property type="match status" value="1"/>
</dbReference>
<proteinExistence type="predicted"/>
<dbReference type="PANTHER" id="PTHR45850:SF1">
    <property type="entry name" value="SORTING NEXIN 6, ISOFORM B"/>
    <property type="match status" value="1"/>
</dbReference>
<dbReference type="InterPro" id="IPR015404">
    <property type="entry name" value="Vps5_C"/>
</dbReference>
<accession>A0A8C4NLX0</accession>
<evidence type="ECO:0000259" key="1">
    <source>
        <dbReference type="Pfam" id="PF09325"/>
    </source>
</evidence>
<protein>
    <submittedName>
        <fullName evidence="2">Sorting nexin 6</fullName>
    </submittedName>
</protein>
<sequence length="263" mass="30181">DLKGLSEGPGLDISDALSEKDKVKFTVHTKTTLPFFKQGDFSVVRQHEEFIWLHDAFGENEEYAGIIVSLLNDALHVTFDVDDFFEHEKNFLVDYHMRIKDSTAKADKMTRAHRSMAEDLIRISTCMHSLGTQDTTELSRVASDEDLKLSDLFRYYMRDSQAAKDLLYRRARALVDYENANKALDKARAKNKEVQPAEQQQQVCCTRFEKLSESAKHELIDFKARRVAAFRKNLVEMAELEIKHSKALLQLLRSGLGILKGDH</sequence>
<evidence type="ECO:0000313" key="3">
    <source>
        <dbReference type="Proteomes" id="UP000694388"/>
    </source>
</evidence>
<evidence type="ECO:0000313" key="2">
    <source>
        <dbReference type="Ensembl" id="ENSEBUP00000005033.1"/>
    </source>
</evidence>
<dbReference type="CDD" id="cd07621">
    <property type="entry name" value="BAR_SNX5_6"/>
    <property type="match status" value="1"/>
</dbReference>
<dbReference type="SUPFAM" id="SSF64268">
    <property type="entry name" value="PX domain"/>
    <property type="match status" value="1"/>
</dbReference>
<dbReference type="InterPro" id="IPR036871">
    <property type="entry name" value="PX_dom_sf"/>
</dbReference>
<dbReference type="OMA" id="NGDFCHW"/>
<dbReference type="GeneTree" id="ENSGT00940000154940"/>
<dbReference type="AlphaFoldDB" id="A0A8C4NLX0"/>
<feature type="domain" description="Sorting nexin/Vps5-like C-terminal" evidence="1">
    <location>
        <begin position="185"/>
        <end position="251"/>
    </location>
</feature>
<organism evidence="2 3">
    <name type="scientific">Eptatretus burgeri</name>
    <name type="common">Inshore hagfish</name>
    <dbReference type="NCBI Taxonomy" id="7764"/>
    <lineage>
        <taxon>Eukaryota</taxon>
        <taxon>Metazoa</taxon>
        <taxon>Chordata</taxon>
        <taxon>Craniata</taxon>
        <taxon>Vertebrata</taxon>
        <taxon>Cyclostomata</taxon>
        <taxon>Myxini</taxon>
        <taxon>Myxiniformes</taxon>
        <taxon>Myxinidae</taxon>
        <taxon>Eptatretinae</taxon>
        <taxon>Eptatretus</taxon>
    </lineage>
</organism>
<name>A0A8C4NLX0_EPTBU</name>
<reference evidence="2" key="2">
    <citation type="submission" date="2025-09" db="UniProtKB">
        <authorList>
            <consortium name="Ensembl"/>
        </authorList>
    </citation>
    <scope>IDENTIFICATION</scope>
</reference>